<dbReference type="Proteomes" id="UP000648239">
    <property type="component" value="Unassembled WGS sequence"/>
</dbReference>
<evidence type="ECO:0000256" key="1">
    <source>
        <dbReference type="ARBA" id="ARBA00022475"/>
    </source>
</evidence>
<feature type="domain" description="VWFA" evidence="5">
    <location>
        <begin position="91"/>
        <end position="272"/>
    </location>
</feature>
<name>A0A8J6Y6J1_9BACT</name>
<dbReference type="InterPro" id="IPR050768">
    <property type="entry name" value="UPF0353/GerABKA_families"/>
</dbReference>
<dbReference type="PANTHER" id="PTHR22550:SF5">
    <property type="entry name" value="LEUCINE ZIPPER PROTEIN 4"/>
    <property type="match status" value="1"/>
</dbReference>
<protein>
    <submittedName>
        <fullName evidence="6">VWA domain-containing protein</fullName>
    </submittedName>
</protein>
<dbReference type="InterPro" id="IPR002035">
    <property type="entry name" value="VWF_A"/>
</dbReference>
<accession>A0A8J6Y6J1</accession>
<dbReference type="EMBL" id="JACXWD010000002">
    <property type="protein sequence ID" value="MBD3866761.1"/>
    <property type="molecule type" value="Genomic_DNA"/>
</dbReference>
<sequence>MRFASPLWLWLLLAVPVLVAGELFFASRKRSALRDFAGGSRHYPLFASDVGSTRRAIKTSLLFVMVLFGVLAAARPQWGGRQEPVTRSGNDIMVVLDTSLSMACEDVSPNRFRRGILAAESLIRSLPGDRIGLVTFSGAGVLNCPLTLDHGAVRMFIDAADIRYDLVPGTALADALTAAQRGFSDKAGGDRGKSIVLITDGEDHEAGLDDFITAAVKQNLVVHAVGVGSLKGAPIPVTGEEGGISGFKTDRDGRVVTTRLDEDLLEDLSRRTGGIYRRSTAAGGEIEDLVEHLRGEGGGELGTVLRIRYEERFQIPLLLAFLALLTEMLIPDGAARSGRGKAGKQEGGS</sequence>
<dbReference type="InterPro" id="IPR036465">
    <property type="entry name" value="vWFA_dom_sf"/>
</dbReference>
<evidence type="ECO:0000313" key="6">
    <source>
        <dbReference type="EMBL" id="MBD3866761.1"/>
    </source>
</evidence>
<evidence type="ECO:0000256" key="3">
    <source>
        <dbReference type="ARBA" id="ARBA00022989"/>
    </source>
</evidence>
<keyword evidence="2" id="KW-0812">Transmembrane</keyword>
<keyword evidence="1" id="KW-1003">Cell membrane</keyword>
<dbReference type="Pfam" id="PF13519">
    <property type="entry name" value="VWA_2"/>
    <property type="match status" value="1"/>
</dbReference>
<gene>
    <name evidence="6" type="ORF">IFK94_01430</name>
</gene>
<evidence type="ECO:0000256" key="2">
    <source>
        <dbReference type="ARBA" id="ARBA00022692"/>
    </source>
</evidence>
<keyword evidence="4" id="KW-0472">Membrane</keyword>
<reference evidence="6 7" key="1">
    <citation type="submission" date="2020-08" db="EMBL/GenBank/DDBJ databases">
        <title>Acidobacteriota in marine sediments use diverse sulfur dissimilation pathways.</title>
        <authorList>
            <person name="Wasmund K."/>
        </authorList>
    </citation>
    <scope>NUCLEOTIDE SEQUENCE [LARGE SCALE GENOMIC DNA]</scope>
    <source>
        <strain evidence="6">MAG AM4</strain>
    </source>
</reference>
<dbReference type="PROSITE" id="PS50234">
    <property type="entry name" value="VWFA"/>
    <property type="match status" value="1"/>
</dbReference>
<keyword evidence="3" id="KW-1133">Transmembrane helix</keyword>
<evidence type="ECO:0000313" key="7">
    <source>
        <dbReference type="Proteomes" id="UP000648239"/>
    </source>
</evidence>
<dbReference type="Gene3D" id="3.40.50.410">
    <property type="entry name" value="von Willebrand factor, type A domain"/>
    <property type="match status" value="1"/>
</dbReference>
<proteinExistence type="predicted"/>
<dbReference type="SUPFAM" id="SSF53300">
    <property type="entry name" value="vWA-like"/>
    <property type="match status" value="1"/>
</dbReference>
<evidence type="ECO:0000259" key="5">
    <source>
        <dbReference type="PROSITE" id="PS50234"/>
    </source>
</evidence>
<comment type="caution">
    <text evidence="6">The sequence shown here is derived from an EMBL/GenBank/DDBJ whole genome shotgun (WGS) entry which is preliminary data.</text>
</comment>
<dbReference type="AlphaFoldDB" id="A0A8J6Y6J1"/>
<organism evidence="6 7">
    <name type="scientific">Candidatus Polarisedimenticola svalbardensis</name>
    <dbReference type="NCBI Taxonomy" id="2886004"/>
    <lineage>
        <taxon>Bacteria</taxon>
        <taxon>Pseudomonadati</taxon>
        <taxon>Acidobacteriota</taxon>
        <taxon>Candidatus Polarisedimenticolia</taxon>
        <taxon>Candidatus Polarisedimenticolales</taxon>
        <taxon>Candidatus Polarisedimenticolaceae</taxon>
        <taxon>Candidatus Polarisedimenticola</taxon>
    </lineage>
</organism>
<dbReference type="SMART" id="SM00327">
    <property type="entry name" value="VWA"/>
    <property type="match status" value="1"/>
</dbReference>
<dbReference type="PANTHER" id="PTHR22550">
    <property type="entry name" value="SPORE GERMINATION PROTEIN"/>
    <property type="match status" value="1"/>
</dbReference>
<evidence type="ECO:0000256" key="4">
    <source>
        <dbReference type="ARBA" id="ARBA00023136"/>
    </source>
</evidence>